<keyword evidence="1" id="KW-0175">Coiled coil</keyword>
<feature type="compositionally biased region" description="Basic residues" evidence="2">
    <location>
        <begin position="23"/>
        <end position="33"/>
    </location>
</feature>
<feature type="compositionally biased region" description="Low complexity" evidence="2">
    <location>
        <begin position="146"/>
        <end position="157"/>
    </location>
</feature>
<dbReference type="OrthoDB" id="3060861at2759"/>
<comment type="caution">
    <text evidence="3">The sequence shown here is derived from an EMBL/GenBank/DDBJ whole genome shotgun (WGS) entry which is preliminary data.</text>
</comment>
<evidence type="ECO:0000256" key="1">
    <source>
        <dbReference type="SAM" id="Coils"/>
    </source>
</evidence>
<accession>A0A9W8JA05</accession>
<reference evidence="3" key="1">
    <citation type="submission" date="2022-06" db="EMBL/GenBank/DDBJ databases">
        <title>Genome Sequence of Candolleomyces eurysporus.</title>
        <authorList>
            <person name="Buettner E."/>
        </authorList>
    </citation>
    <scope>NUCLEOTIDE SEQUENCE</scope>
    <source>
        <strain evidence="3">VTCC 930004</strain>
    </source>
</reference>
<gene>
    <name evidence="3" type="ORF">H1R20_g8116</name>
</gene>
<name>A0A9W8JA05_9AGAR</name>
<evidence type="ECO:0000313" key="3">
    <source>
        <dbReference type="EMBL" id="KAJ2928979.1"/>
    </source>
</evidence>
<organism evidence="3 4">
    <name type="scientific">Candolleomyces eurysporus</name>
    <dbReference type="NCBI Taxonomy" id="2828524"/>
    <lineage>
        <taxon>Eukaryota</taxon>
        <taxon>Fungi</taxon>
        <taxon>Dikarya</taxon>
        <taxon>Basidiomycota</taxon>
        <taxon>Agaricomycotina</taxon>
        <taxon>Agaricomycetes</taxon>
        <taxon>Agaricomycetidae</taxon>
        <taxon>Agaricales</taxon>
        <taxon>Agaricineae</taxon>
        <taxon>Psathyrellaceae</taxon>
        <taxon>Candolleomyces</taxon>
    </lineage>
</organism>
<evidence type="ECO:0000256" key="2">
    <source>
        <dbReference type="SAM" id="MobiDB-lite"/>
    </source>
</evidence>
<feature type="compositionally biased region" description="Basic residues" evidence="2">
    <location>
        <begin position="1"/>
        <end position="12"/>
    </location>
</feature>
<feature type="non-terminal residue" evidence="3">
    <location>
        <position position="368"/>
    </location>
</feature>
<dbReference type="EMBL" id="JANBPK010000918">
    <property type="protein sequence ID" value="KAJ2928979.1"/>
    <property type="molecule type" value="Genomic_DNA"/>
</dbReference>
<keyword evidence="4" id="KW-1185">Reference proteome</keyword>
<proteinExistence type="predicted"/>
<sequence>MGTSTPRKRLPRKQTSQSLATPSRKRNPQRCRRCPGQPLRSECAHGYRRTIPEAEPSPAGGTALAPPLVNAPAPIVAPAELQAGAFPFTYASLAQLHALAVAQGIQLPVQASSSSTLVSFGSLPQHMEPTSIPLDPALLSTPQEIASTPPAASSSLPEVPSPDLCLSTDDESDDERQSAPPSSPSPRKSRTYASNSNPVYGLIEGVGRGNTLFEMARVRPLKAVSVSRKSATRKFNRLARDIFTRAEDISNGTACWMYVAMHQPGSGHPFLHFASRRLRNEAAEELKKIHQEVGTTMTMLKRADRAQRLDHERERLVAERMASDAALRADKAELEVQRLRDELAARNEVLLSLAKGGADGAGSQACNE</sequence>
<dbReference type="Proteomes" id="UP001140091">
    <property type="component" value="Unassembled WGS sequence"/>
</dbReference>
<feature type="region of interest" description="Disordered" evidence="2">
    <location>
        <begin position="1"/>
        <end position="39"/>
    </location>
</feature>
<protein>
    <submittedName>
        <fullName evidence="3">Uncharacterized protein</fullName>
    </submittedName>
</protein>
<evidence type="ECO:0000313" key="4">
    <source>
        <dbReference type="Proteomes" id="UP001140091"/>
    </source>
</evidence>
<feature type="coiled-coil region" evidence="1">
    <location>
        <begin position="322"/>
        <end position="349"/>
    </location>
</feature>
<dbReference type="AlphaFoldDB" id="A0A9W8JA05"/>
<feature type="region of interest" description="Disordered" evidence="2">
    <location>
        <begin position="144"/>
        <end position="200"/>
    </location>
</feature>